<name>A0A2M8PEU5_9CHLR</name>
<evidence type="ECO:0000313" key="2">
    <source>
        <dbReference type="EMBL" id="PJF36075.1"/>
    </source>
</evidence>
<sequence length="445" mass="48357">MPEPRRKLQPFFIVGTLMAVVLIGSLIVIFTSNPSAPVQPTLSYDAIKFRAEDVIEYLRRVGMPISDLRSLNVPSTIFSATQGFQFLVVRGDQVGAYIVLSYDPEAELGRNALSLKGDPTYKEWRTFTAANIRVLFRPNNTPILDSELESHLISLLSAPFRTQFPTSTGSPIAAAFLQTLTAQPTPTRLPPTATFVIVTLPPEMRATANFTPQGGMFQITVTPQPTLPPRELRPTITPFPTRTPISAGFSAILTRAPGQPTLSLPGATNTPIEPPTATPFGTLPPTTPPDVLILNNTPVRVAVLPTVAPQEENSASFNERAPRLVGPFRLIPEASTTNKHGSTLLYTLPDGTQYLAVLWLTNSPEEAFQRYSIDLAAINGYQRVPVGEAGIVTAPQNYVMAMAIRANMVLIIYRPSEFATVVSEPVSVDQITALLKALYDAIPVN</sequence>
<dbReference type="EMBL" id="PGTM01000082">
    <property type="protein sequence ID" value="PJF36075.1"/>
    <property type="molecule type" value="Genomic_DNA"/>
</dbReference>
<gene>
    <name evidence="2" type="ORF">CUN49_07320</name>
</gene>
<dbReference type="AlphaFoldDB" id="A0A2M8PEU5"/>
<keyword evidence="1" id="KW-0812">Transmembrane</keyword>
<keyword evidence="1" id="KW-1133">Transmembrane helix</keyword>
<comment type="caution">
    <text evidence="2">The sequence shown here is derived from an EMBL/GenBank/DDBJ whole genome shotgun (WGS) entry which is preliminary data.</text>
</comment>
<proteinExistence type="predicted"/>
<evidence type="ECO:0000313" key="3">
    <source>
        <dbReference type="Proteomes" id="UP000229681"/>
    </source>
</evidence>
<reference evidence="2 3" key="1">
    <citation type="submission" date="2017-11" db="EMBL/GenBank/DDBJ databases">
        <title>Evolution of Phototrophy in the Chloroflexi Phylum Driven by Horizontal Gene Transfer.</title>
        <authorList>
            <person name="Ward L.M."/>
            <person name="Hemp J."/>
            <person name="Shih P.M."/>
            <person name="Mcglynn S.E."/>
            <person name="Fischer W."/>
        </authorList>
    </citation>
    <scope>NUCLEOTIDE SEQUENCE [LARGE SCALE GENOMIC DNA]</scope>
    <source>
        <strain evidence="2">JP3_13</strain>
    </source>
</reference>
<dbReference type="Proteomes" id="UP000229681">
    <property type="component" value="Unassembled WGS sequence"/>
</dbReference>
<keyword evidence="1" id="KW-0472">Membrane</keyword>
<organism evidence="2 3">
    <name type="scientific">Candidatus Thermofonsia Clade 1 bacterium</name>
    <dbReference type="NCBI Taxonomy" id="2364210"/>
    <lineage>
        <taxon>Bacteria</taxon>
        <taxon>Bacillati</taxon>
        <taxon>Chloroflexota</taxon>
        <taxon>Candidatus Thermofontia</taxon>
        <taxon>Candidatus Thermofonsia Clade 1</taxon>
    </lineage>
</organism>
<accession>A0A2M8PEU5</accession>
<evidence type="ECO:0000256" key="1">
    <source>
        <dbReference type="SAM" id="Phobius"/>
    </source>
</evidence>
<feature type="transmembrane region" description="Helical" evidence="1">
    <location>
        <begin position="12"/>
        <end position="30"/>
    </location>
</feature>
<protein>
    <submittedName>
        <fullName evidence="2">Uncharacterized protein</fullName>
    </submittedName>
</protein>